<name>A0A811VBF1_CERCA</name>
<evidence type="ECO:0000313" key="2">
    <source>
        <dbReference type="EMBL" id="CAD7012640.1"/>
    </source>
</evidence>
<comment type="caution">
    <text evidence="2">The sequence shown here is derived from an EMBL/GenBank/DDBJ whole genome shotgun (WGS) entry which is preliminary data.</text>
</comment>
<gene>
    <name evidence="2" type="ORF">CCAP1982_LOCUS20740</name>
</gene>
<dbReference type="AlphaFoldDB" id="A0A811VBF1"/>
<proteinExistence type="predicted"/>
<reference evidence="2" key="1">
    <citation type="submission" date="2020-11" db="EMBL/GenBank/DDBJ databases">
        <authorList>
            <person name="Whitehead M."/>
        </authorList>
    </citation>
    <scope>NUCLEOTIDE SEQUENCE</scope>
    <source>
        <strain evidence="2">EGII</strain>
    </source>
</reference>
<evidence type="ECO:0000313" key="3">
    <source>
        <dbReference type="Proteomes" id="UP000606786"/>
    </source>
</evidence>
<accession>A0A811VBF1</accession>
<keyword evidence="3" id="KW-1185">Reference proteome</keyword>
<feature type="region of interest" description="Disordered" evidence="1">
    <location>
        <begin position="27"/>
        <end position="67"/>
    </location>
</feature>
<dbReference type="Proteomes" id="UP000606786">
    <property type="component" value="Unassembled WGS sequence"/>
</dbReference>
<protein>
    <submittedName>
        <fullName evidence="2">(Mediterranean fruit fly) hypothetical protein</fullName>
    </submittedName>
</protein>
<evidence type="ECO:0000256" key="1">
    <source>
        <dbReference type="SAM" id="MobiDB-lite"/>
    </source>
</evidence>
<dbReference type="EMBL" id="CAJHJT010000056">
    <property type="protein sequence ID" value="CAD7012640.1"/>
    <property type="molecule type" value="Genomic_DNA"/>
</dbReference>
<organism evidence="2 3">
    <name type="scientific">Ceratitis capitata</name>
    <name type="common">Mediterranean fruit fly</name>
    <name type="synonym">Tephritis capitata</name>
    <dbReference type="NCBI Taxonomy" id="7213"/>
    <lineage>
        <taxon>Eukaryota</taxon>
        <taxon>Metazoa</taxon>
        <taxon>Ecdysozoa</taxon>
        <taxon>Arthropoda</taxon>
        <taxon>Hexapoda</taxon>
        <taxon>Insecta</taxon>
        <taxon>Pterygota</taxon>
        <taxon>Neoptera</taxon>
        <taxon>Endopterygota</taxon>
        <taxon>Diptera</taxon>
        <taxon>Brachycera</taxon>
        <taxon>Muscomorpha</taxon>
        <taxon>Tephritoidea</taxon>
        <taxon>Tephritidae</taxon>
        <taxon>Ceratitis</taxon>
        <taxon>Ceratitis</taxon>
    </lineage>
</organism>
<feature type="compositionally biased region" description="Polar residues" evidence="1">
    <location>
        <begin position="27"/>
        <end position="51"/>
    </location>
</feature>
<sequence>MTEAPPGKVSAIMHVKAILRHLQRACTPTLSQPAPHQPRKTNSTTSSNRITQHVMPNAAAEVDNPTE</sequence>